<protein>
    <submittedName>
        <fullName evidence="1">Uncharacterized protein</fullName>
    </submittedName>
</protein>
<keyword evidence="2" id="KW-1185">Reference proteome</keyword>
<organism evidence="1 2">
    <name type="scientific">Fusarium decemcellulare</name>
    <dbReference type="NCBI Taxonomy" id="57161"/>
    <lineage>
        <taxon>Eukaryota</taxon>
        <taxon>Fungi</taxon>
        <taxon>Dikarya</taxon>
        <taxon>Ascomycota</taxon>
        <taxon>Pezizomycotina</taxon>
        <taxon>Sordariomycetes</taxon>
        <taxon>Hypocreomycetidae</taxon>
        <taxon>Hypocreales</taxon>
        <taxon>Nectriaceae</taxon>
        <taxon>Fusarium</taxon>
        <taxon>Fusarium decemcellulare species complex</taxon>
    </lineage>
</organism>
<name>A0ACC1RCZ4_9HYPO</name>
<comment type="caution">
    <text evidence="1">The sequence shown here is derived from an EMBL/GenBank/DDBJ whole genome shotgun (WGS) entry which is preliminary data.</text>
</comment>
<gene>
    <name evidence="1" type="ORF">NM208_g16913</name>
</gene>
<dbReference type="EMBL" id="JANRMS010005617">
    <property type="protein sequence ID" value="KAJ3501547.1"/>
    <property type="molecule type" value="Genomic_DNA"/>
</dbReference>
<dbReference type="Proteomes" id="UP001148629">
    <property type="component" value="Unassembled WGS sequence"/>
</dbReference>
<evidence type="ECO:0000313" key="1">
    <source>
        <dbReference type="EMBL" id="KAJ3501547.1"/>
    </source>
</evidence>
<accession>A0ACC1RCZ4</accession>
<reference evidence="1" key="1">
    <citation type="submission" date="2022-08" db="EMBL/GenBank/DDBJ databases">
        <title>Genome Sequence of Fusarium decemcellulare.</title>
        <authorList>
            <person name="Buettner E."/>
        </authorList>
    </citation>
    <scope>NUCLEOTIDE SEQUENCE</scope>
    <source>
        <strain evidence="1">Babe19</strain>
    </source>
</reference>
<evidence type="ECO:0000313" key="2">
    <source>
        <dbReference type="Proteomes" id="UP001148629"/>
    </source>
</evidence>
<proteinExistence type="predicted"/>
<sequence length="162" mass="18077">MVTWMDRLSLVAQPYQTHVISPIALRYSPRTGANSFLGQLGSITTAITTTKMRTYTSHHPLTDEQSRLLNVMMNLSWDMTSPYDQAGIRELCIAYPDIGKTAQVDSESSLASIVPLSQRSHLPDNYSEVTTEAAYDAFEKTRPQWLSESMYQSSSLVAVDHG</sequence>